<accession>A0A0F9EF21</accession>
<gene>
    <name evidence="1" type="ORF">LCGC14_2433810</name>
</gene>
<name>A0A0F9EF21_9ZZZZ</name>
<proteinExistence type="predicted"/>
<comment type="caution">
    <text evidence="1">The sequence shown here is derived from an EMBL/GenBank/DDBJ whole genome shotgun (WGS) entry which is preliminary data.</text>
</comment>
<sequence>MGKTLVSESRITTPVFRLAFPAVEKASQIQG</sequence>
<feature type="non-terminal residue" evidence="1">
    <location>
        <position position="31"/>
    </location>
</feature>
<evidence type="ECO:0000313" key="1">
    <source>
        <dbReference type="EMBL" id="KKL22598.1"/>
    </source>
</evidence>
<reference evidence="1" key="1">
    <citation type="journal article" date="2015" name="Nature">
        <title>Complex archaea that bridge the gap between prokaryotes and eukaryotes.</title>
        <authorList>
            <person name="Spang A."/>
            <person name="Saw J.H."/>
            <person name="Jorgensen S.L."/>
            <person name="Zaremba-Niedzwiedzka K."/>
            <person name="Martijn J."/>
            <person name="Lind A.E."/>
            <person name="van Eijk R."/>
            <person name="Schleper C."/>
            <person name="Guy L."/>
            <person name="Ettema T.J."/>
        </authorList>
    </citation>
    <scope>NUCLEOTIDE SEQUENCE</scope>
</reference>
<protein>
    <submittedName>
        <fullName evidence="1">Uncharacterized protein</fullName>
    </submittedName>
</protein>
<dbReference type="AlphaFoldDB" id="A0A0F9EF21"/>
<organism evidence="1">
    <name type="scientific">marine sediment metagenome</name>
    <dbReference type="NCBI Taxonomy" id="412755"/>
    <lineage>
        <taxon>unclassified sequences</taxon>
        <taxon>metagenomes</taxon>
        <taxon>ecological metagenomes</taxon>
    </lineage>
</organism>
<dbReference type="EMBL" id="LAZR01037290">
    <property type="protein sequence ID" value="KKL22598.1"/>
    <property type="molecule type" value="Genomic_DNA"/>
</dbReference>